<name>A0A6M7WRH1_RHILI</name>
<dbReference type="Proteomes" id="UP000503017">
    <property type="component" value="Chromosome"/>
</dbReference>
<dbReference type="AlphaFoldDB" id="A0A6M7WRH1"/>
<evidence type="ECO:0000313" key="2">
    <source>
        <dbReference type="EMBL" id="QKD02634.1"/>
    </source>
</evidence>
<evidence type="ECO:0000256" key="1">
    <source>
        <dbReference type="SAM" id="MobiDB-lite"/>
    </source>
</evidence>
<proteinExistence type="predicted"/>
<sequence>MNDKTSGRKKPGRQGLGILESMAIVLAVAVASLALAQAQPGPRGCAMTAASVSRDAAPAKPSPDTEATDMLLHD</sequence>
<dbReference type="RefSeq" id="WP_027030255.1">
    <property type="nucleotide sequence ID" value="NZ_CP033367.1"/>
</dbReference>
<protein>
    <submittedName>
        <fullName evidence="2">Uncharacterized protein</fullName>
    </submittedName>
</protein>
<feature type="region of interest" description="Disordered" evidence="1">
    <location>
        <begin position="41"/>
        <end position="74"/>
    </location>
</feature>
<organism evidence="2 3">
    <name type="scientific">Mesorhizobium loti R88b</name>
    <dbReference type="NCBI Taxonomy" id="935548"/>
    <lineage>
        <taxon>Bacteria</taxon>
        <taxon>Pseudomonadati</taxon>
        <taxon>Pseudomonadota</taxon>
        <taxon>Alphaproteobacteria</taxon>
        <taxon>Hyphomicrobiales</taxon>
        <taxon>Phyllobacteriaceae</taxon>
        <taxon>Mesorhizobium</taxon>
    </lineage>
</organism>
<gene>
    <name evidence="2" type="ORF">EB235_14930</name>
</gene>
<evidence type="ECO:0000313" key="3">
    <source>
        <dbReference type="Proteomes" id="UP000503017"/>
    </source>
</evidence>
<reference evidence="2 3" key="1">
    <citation type="submission" date="2018-10" db="EMBL/GenBank/DDBJ databases">
        <authorList>
            <person name="Perry B.J."/>
            <person name="Sullivan J.T."/>
            <person name="Murphy R.J.T."/>
            <person name="Ramsay J.P."/>
            <person name="Ronson C.W."/>
        </authorList>
    </citation>
    <scope>NUCLEOTIDE SEQUENCE [LARGE SCALE GENOMIC DNA]</scope>
    <source>
        <strain evidence="2 3">R88b</strain>
    </source>
</reference>
<dbReference type="EMBL" id="CP033367">
    <property type="protein sequence ID" value="QKD02634.1"/>
    <property type="molecule type" value="Genomic_DNA"/>
</dbReference>
<accession>A0A6M7WRH1</accession>